<evidence type="ECO:0000259" key="1">
    <source>
        <dbReference type="Pfam" id="PF00248"/>
    </source>
</evidence>
<gene>
    <name evidence="2" type="ORF">A3F83_03930</name>
</gene>
<evidence type="ECO:0000313" key="3">
    <source>
        <dbReference type="Proteomes" id="UP000179129"/>
    </source>
</evidence>
<accession>A0A1F5YN18</accession>
<dbReference type="InterPro" id="IPR053135">
    <property type="entry name" value="AKR2_Oxidoreductase"/>
</dbReference>
<dbReference type="Gene3D" id="3.20.20.100">
    <property type="entry name" value="NADP-dependent oxidoreductase domain"/>
    <property type="match status" value="1"/>
</dbReference>
<name>A0A1F5YN18_9BACT</name>
<dbReference type="STRING" id="1817867.A3F83_03930"/>
<dbReference type="PRINTS" id="PR00069">
    <property type="entry name" value="ALDKETRDTASE"/>
</dbReference>
<dbReference type="InterPro" id="IPR023210">
    <property type="entry name" value="NADP_OxRdtase_dom"/>
</dbReference>
<sequence length="287" mass="32071">MPRRPLGKTGEHLSIIGLGGIVVSEVEQSHADQVVREAFEKGINYFDVAPSYGNAQDRLGPALEPYRKQVFLACKTTERDRAGSERELNQSLKTLRTDYLDLYQLHAITTREDIDKIFAPGGALETFVRAKKEGKVRFLGFSAHSVEAALAAMERYDFDTILFPINYVAWFKGNFGPQVVEKANEKGMGILALKAGAHHRFGKGEKNKYGKCWYLPLESEEEIARSYYFTLSLPVTACLPPGEEQFFRLALKVATSFVPPGELDRNNLQAAAAETANPIFEYPSWKG</sequence>
<evidence type="ECO:0000313" key="2">
    <source>
        <dbReference type="EMBL" id="OGG01598.1"/>
    </source>
</evidence>
<reference evidence="2 3" key="1">
    <citation type="journal article" date="2016" name="Nat. Commun.">
        <title>Thousands of microbial genomes shed light on interconnected biogeochemical processes in an aquifer system.</title>
        <authorList>
            <person name="Anantharaman K."/>
            <person name="Brown C.T."/>
            <person name="Hug L.A."/>
            <person name="Sharon I."/>
            <person name="Castelle C.J."/>
            <person name="Probst A.J."/>
            <person name="Thomas B.C."/>
            <person name="Singh A."/>
            <person name="Wilkins M.J."/>
            <person name="Karaoz U."/>
            <person name="Brodie E.L."/>
            <person name="Williams K.H."/>
            <person name="Hubbard S.S."/>
            <person name="Banfield J.F."/>
        </authorList>
    </citation>
    <scope>NUCLEOTIDE SEQUENCE [LARGE SCALE GENOMIC DNA]</scope>
</reference>
<comment type="caution">
    <text evidence="2">The sequence shown here is derived from an EMBL/GenBank/DDBJ whole genome shotgun (WGS) entry which is preliminary data.</text>
</comment>
<dbReference type="PANTHER" id="PTHR43312:SF1">
    <property type="entry name" value="NADP-DEPENDENT OXIDOREDUCTASE DOMAIN-CONTAINING PROTEIN"/>
    <property type="match status" value="1"/>
</dbReference>
<dbReference type="CDD" id="cd19100">
    <property type="entry name" value="AKR_unchar"/>
    <property type="match status" value="1"/>
</dbReference>
<dbReference type="EMBL" id="MFIX01000205">
    <property type="protein sequence ID" value="OGG01598.1"/>
    <property type="molecule type" value="Genomic_DNA"/>
</dbReference>
<dbReference type="AlphaFoldDB" id="A0A1F5YN18"/>
<dbReference type="GO" id="GO:0016491">
    <property type="term" value="F:oxidoreductase activity"/>
    <property type="evidence" value="ECO:0007669"/>
    <property type="project" value="InterPro"/>
</dbReference>
<dbReference type="InterPro" id="IPR036812">
    <property type="entry name" value="NAD(P)_OxRdtase_dom_sf"/>
</dbReference>
<dbReference type="InterPro" id="IPR020471">
    <property type="entry name" value="AKR"/>
</dbReference>
<organism evidence="2 3">
    <name type="scientific">Candidatus Glassbacteria bacterium RIFCSPLOWO2_12_FULL_58_11</name>
    <dbReference type="NCBI Taxonomy" id="1817867"/>
    <lineage>
        <taxon>Bacteria</taxon>
        <taxon>Candidatus Glassiibacteriota</taxon>
    </lineage>
</organism>
<dbReference type="Proteomes" id="UP000179129">
    <property type="component" value="Unassembled WGS sequence"/>
</dbReference>
<dbReference type="SUPFAM" id="SSF51430">
    <property type="entry name" value="NAD(P)-linked oxidoreductase"/>
    <property type="match status" value="1"/>
</dbReference>
<dbReference type="PANTHER" id="PTHR43312">
    <property type="entry name" value="D-THREO-ALDOSE 1-DEHYDROGENASE"/>
    <property type="match status" value="1"/>
</dbReference>
<dbReference type="Pfam" id="PF00248">
    <property type="entry name" value="Aldo_ket_red"/>
    <property type="match status" value="1"/>
</dbReference>
<feature type="domain" description="NADP-dependent oxidoreductase" evidence="1">
    <location>
        <begin position="16"/>
        <end position="195"/>
    </location>
</feature>
<protein>
    <submittedName>
        <fullName evidence="2">Oxidoreductase</fullName>
    </submittedName>
</protein>
<proteinExistence type="predicted"/>